<gene>
    <name evidence="4" type="ORF">ACFFP0_01665</name>
</gene>
<dbReference type="RefSeq" id="WP_377255435.1">
    <property type="nucleotide sequence ID" value="NZ_JBHMAA010000003.1"/>
</dbReference>
<evidence type="ECO:0000313" key="4">
    <source>
        <dbReference type="EMBL" id="MFB9947531.1"/>
    </source>
</evidence>
<dbReference type="Gene3D" id="3.40.50.1820">
    <property type="entry name" value="alpha/beta hydrolase"/>
    <property type="match status" value="1"/>
</dbReference>
<dbReference type="GO" id="GO:0016787">
    <property type="term" value="F:hydrolase activity"/>
    <property type="evidence" value="ECO:0007669"/>
    <property type="project" value="UniProtKB-KW"/>
</dbReference>
<dbReference type="PRINTS" id="PR00111">
    <property type="entry name" value="ABHYDROLASE"/>
</dbReference>
<feature type="domain" description="AB hydrolase-1" evidence="3">
    <location>
        <begin position="1"/>
        <end position="241"/>
    </location>
</feature>
<dbReference type="Pfam" id="PF00561">
    <property type="entry name" value="Abhydrolase_1"/>
    <property type="match status" value="1"/>
</dbReference>
<dbReference type="InterPro" id="IPR000073">
    <property type="entry name" value="AB_hydrolase_1"/>
</dbReference>
<keyword evidence="2 4" id="KW-0378">Hydrolase</keyword>
<dbReference type="SUPFAM" id="SSF53474">
    <property type="entry name" value="alpha/beta-Hydrolases"/>
    <property type="match status" value="1"/>
</dbReference>
<accession>A0ABV6AA85</accession>
<evidence type="ECO:0000259" key="3">
    <source>
        <dbReference type="Pfam" id="PF00561"/>
    </source>
</evidence>
<dbReference type="InterPro" id="IPR002410">
    <property type="entry name" value="Peptidase_S33"/>
</dbReference>
<dbReference type="EMBL" id="JBHMAA010000003">
    <property type="protein sequence ID" value="MFB9947531.1"/>
    <property type="molecule type" value="Genomic_DNA"/>
</dbReference>
<evidence type="ECO:0000256" key="2">
    <source>
        <dbReference type="ARBA" id="ARBA00022801"/>
    </source>
</evidence>
<dbReference type="InterPro" id="IPR029058">
    <property type="entry name" value="AB_hydrolase_fold"/>
</dbReference>
<sequence>MICLHGGRGTENHIGEFEIFRRLSDRFRVVAYDQRGCGKSPMGGEISPERMVADLEEVRLKTGGGRPAVIVGFSYGGMIAMLHALHYPDAVSHLITIGSPLSHEFEELALAEFDRRHATDAPAASRAMIERQLRHGFESELQWRIVKFAMRGLYRPGISPDEALASALDSTSTINIEAHKRLWMGSSYDVRPRLGGLRAKLFAISGELDWLVPPSNADELSTILPGARYLVVPDVGHSAHFAARDIVLHAIRDFLAS</sequence>
<protein>
    <submittedName>
        <fullName evidence="4">Alpha/beta fold hydrolase</fullName>
    </submittedName>
</protein>
<dbReference type="Proteomes" id="UP001589692">
    <property type="component" value="Unassembled WGS sequence"/>
</dbReference>
<comment type="similarity">
    <text evidence="1">Belongs to the peptidase S33 family.</text>
</comment>
<dbReference type="PANTHER" id="PTHR43798:SF33">
    <property type="entry name" value="HYDROLASE, PUTATIVE (AFU_ORTHOLOGUE AFUA_2G14860)-RELATED"/>
    <property type="match status" value="1"/>
</dbReference>
<organism evidence="4 5">
    <name type="scientific">Rhizobium puerariae</name>
    <dbReference type="NCBI Taxonomy" id="1585791"/>
    <lineage>
        <taxon>Bacteria</taxon>
        <taxon>Pseudomonadati</taxon>
        <taxon>Pseudomonadota</taxon>
        <taxon>Alphaproteobacteria</taxon>
        <taxon>Hyphomicrobiales</taxon>
        <taxon>Rhizobiaceae</taxon>
        <taxon>Rhizobium/Agrobacterium group</taxon>
        <taxon>Rhizobium</taxon>
    </lineage>
</organism>
<reference evidence="4 5" key="1">
    <citation type="submission" date="2024-09" db="EMBL/GenBank/DDBJ databases">
        <authorList>
            <person name="Sun Q."/>
            <person name="Mori K."/>
        </authorList>
    </citation>
    <scope>NUCLEOTIDE SEQUENCE [LARGE SCALE GENOMIC DNA]</scope>
    <source>
        <strain evidence="4 5">TBRC 4938</strain>
    </source>
</reference>
<dbReference type="InterPro" id="IPR050266">
    <property type="entry name" value="AB_hydrolase_sf"/>
</dbReference>
<keyword evidence="5" id="KW-1185">Reference proteome</keyword>
<evidence type="ECO:0000256" key="1">
    <source>
        <dbReference type="ARBA" id="ARBA00010088"/>
    </source>
</evidence>
<evidence type="ECO:0000313" key="5">
    <source>
        <dbReference type="Proteomes" id="UP001589692"/>
    </source>
</evidence>
<proteinExistence type="inferred from homology"/>
<dbReference type="PANTHER" id="PTHR43798">
    <property type="entry name" value="MONOACYLGLYCEROL LIPASE"/>
    <property type="match status" value="1"/>
</dbReference>
<dbReference type="PRINTS" id="PR00793">
    <property type="entry name" value="PROAMNOPTASE"/>
</dbReference>
<name>A0ABV6AA85_9HYPH</name>
<comment type="caution">
    <text evidence="4">The sequence shown here is derived from an EMBL/GenBank/DDBJ whole genome shotgun (WGS) entry which is preliminary data.</text>
</comment>